<reference evidence="1" key="1">
    <citation type="submission" date="2022-07" db="EMBL/GenBank/DDBJ databases">
        <title>Phylogenomic reconstructions and comparative analyses of Kickxellomycotina fungi.</title>
        <authorList>
            <person name="Reynolds N.K."/>
            <person name="Stajich J.E."/>
            <person name="Barry K."/>
            <person name="Grigoriev I.V."/>
            <person name="Crous P."/>
            <person name="Smith M.E."/>
        </authorList>
    </citation>
    <scope>NUCLEOTIDE SEQUENCE</scope>
    <source>
        <strain evidence="1">Benny 63K</strain>
    </source>
</reference>
<sequence length="469" mass="52356">MRYNSPATQLALVATTLLLTTAIRRLLNNHLLQITPPNTNLTYTQNLTTGILTSLSSIIAIPLTNLAGPRPIFLFYTLTNTLYAASIIIFYQYNTHIYYKIANILNIMGSEFARVVTFGLVLAYPAEKWKARTLAGFLILEYFSITVGDIIAIRNTETPESERFHAAISFLCITSLAPLPVLAMRPSSSSVVRSNGVHLVTRKTTAWREVTQTLRIFINRYMLLLLPYMFSYPFLFGCTNVWFPSILAFVLYDVGKLFIIVLGQMLDVQWAGRRTRGLLGLSILVVFFCVSIGISAALRILKYNLTGLDPLWPQDIQAQFIMDAVLSQQYNALMCSYFFAGTASSFIELFGYWVMGTLTNDLKASARFVGIYHCFMALGGALGFWLPHITRRGGFTSNVPMFVASGLTMVSFIGVGLVVGRIAETNDWTLARINERATVYLEDTGGEVCLDPVVIVPDVKYHQNESHQS</sequence>
<comment type="caution">
    <text evidence="1">The sequence shown here is derived from an EMBL/GenBank/DDBJ whole genome shotgun (WGS) entry which is preliminary data.</text>
</comment>
<dbReference type="Proteomes" id="UP001150581">
    <property type="component" value="Unassembled WGS sequence"/>
</dbReference>
<organism evidence="1 2">
    <name type="scientific">Kickxella alabastrina</name>
    <dbReference type="NCBI Taxonomy" id="61397"/>
    <lineage>
        <taxon>Eukaryota</taxon>
        <taxon>Fungi</taxon>
        <taxon>Fungi incertae sedis</taxon>
        <taxon>Zoopagomycota</taxon>
        <taxon>Kickxellomycotina</taxon>
        <taxon>Kickxellomycetes</taxon>
        <taxon>Kickxellales</taxon>
        <taxon>Kickxellaceae</taxon>
        <taxon>Kickxella</taxon>
    </lineage>
</organism>
<gene>
    <name evidence="1" type="ORF">LPJ66_002551</name>
</gene>
<keyword evidence="2" id="KW-1185">Reference proteome</keyword>
<proteinExistence type="predicted"/>
<dbReference type="EMBL" id="JANBPG010000211">
    <property type="protein sequence ID" value="KAJ1898758.1"/>
    <property type="molecule type" value="Genomic_DNA"/>
</dbReference>
<evidence type="ECO:0000313" key="1">
    <source>
        <dbReference type="EMBL" id="KAJ1898758.1"/>
    </source>
</evidence>
<accession>A0ACC1IQD2</accession>
<name>A0ACC1IQD2_9FUNG</name>
<protein>
    <submittedName>
        <fullName evidence="1">Uncharacterized protein</fullName>
    </submittedName>
</protein>
<evidence type="ECO:0000313" key="2">
    <source>
        <dbReference type="Proteomes" id="UP001150581"/>
    </source>
</evidence>